<gene>
    <name evidence="1" type="ORF">WOLCODRAFT_143199</name>
</gene>
<dbReference type="OMA" id="CYNINTH"/>
<accession>A0A2H3JX34</accession>
<name>A0A2H3JX34_WOLCO</name>
<sequence>MGAIVSHGILHPWETFSTPSHGVSRGDITAQQLAVINTMVAQDDATAHRSLFIEDIAPLVDIIDPIFDMCTPQSLIQLSMTCRLAHRVVHEYISAAWSVDLHRMLSQYFEDPRAFRSLQARTGALIAGSTALSFFTRTSFGTESDLDIYVYMPHCGEVGSWILNSGYVFQHGHNEPTFEQMIANPAFMRHQEAHPYAIPGVARVLTFIRPGSALGPQRQVHLVAALGNPLSVILGSHSTCVMNIITYEKAYCLFARATIVECQTIASTSSLGINRRRAEGKRKYAARGYSVINNLTPSIMNLLNPGELRPVECGKRIFFSRGHGHVAGNVLCPWPTMPDRFVATGIRYLGDGATWEISLTLDGVDIRPSANASSVSSSRSPLLACSWLICYRTWSKTPLEMVFYDFIGPILRNPYLIPRRDRELLQWMENRERFEATRRSANIGIATFYDEEFMTCTQSGQMRSIARWLDAD</sequence>
<dbReference type="OrthoDB" id="3041043at2759"/>
<dbReference type="Proteomes" id="UP000218811">
    <property type="component" value="Unassembled WGS sequence"/>
</dbReference>
<proteinExistence type="predicted"/>
<evidence type="ECO:0000313" key="1">
    <source>
        <dbReference type="EMBL" id="PCH40737.1"/>
    </source>
</evidence>
<organism evidence="1 2">
    <name type="scientific">Wolfiporia cocos (strain MD-104)</name>
    <name type="common">Brown rot fungus</name>
    <dbReference type="NCBI Taxonomy" id="742152"/>
    <lineage>
        <taxon>Eukaryota</taxon>
        <taxon>Fungi</taxon>
        <taxon>Dikarya</taxon>
        <taxon>Basidiomycota</taxon>
        <taxon>Agaricomycotina</taxon>
        <taxon>Agaricomycetes</taxon>
        <taxon>Polyporales</taxon>
        <taxon>Phaeolaceae</taxon>
        <taxon>Wolfiporia</taxon>
    </lineage>
</organism>
<reference evidence="1 2" key="1">
    <citation type="journal article" date="2012" name="Science">
        <title>The Paleozoic origin of enzymatic lignin decomposition reconstructed from 31 fungal genomes.</title>
        <authorList>
            <person name="Floudas D."/>
            <person name="Binder M."/>
            <person name="Riley R."/>
            <person name="Barry K."/>
            <person name="Blanchette R.A."/>
            <person name="Henrissat B."/>
            <person name="Martinez A.T."/>
            <person name="Otillar R."/>
            <person name="Spatafora J.W."/>
            <person name="Yadav J.S."/>
            <person name="Aerts A."/>
            <person name="Benoit I."/>
            <person name="Boyd A."/>
            <person name="Carlson A."/>
            <person name="Copeland A."/>
            <person name="Coutinho P.M."/>
            <person name="de Vries R.P."/>
            <person name="Ferreira P."/>
            <person name="Findley K."/>
            <person name="Foster B."/>
            <person name="Gaskell J."/>
            <person name="Glotzer D."/>
            <person name="Gorecki P."/>
            <person name="Heitman J."/>
            <person name="Hesse C."/>
            <person name="Hori C."/>
            <person name="Igarashi K."/>
            <person name="Jurgens J.A."/>
            <person name="Kallen N."/>
            <person name="Kersten P."/>
            <person name="Kohler A."/>
            <person name="Kuees U."/>
            <person name="Kumar T.K.A."/>
            <person name="Kuo A."/>
            <person name="LaButti K."/>
            <person name="Larrondo L.F."/>
            <person name="Lindquist E."/>
            <person name="Ling A."/>
            <person name="Lombard V."/>
            <person name="Lucas S."/>
            <person name="Lundell T."/>
            <person name="Martin R."/>
            <person name="McLaughlin D.J."/>
            <person name="Morgenstern I."/>
            <person name="Morin E."/>
            <person name="Murat C."/>
            <person name="Nagy L.G."/>
            <person name="Nolan M."/>
            <person name="Ohm R.A."/>
            <person name="Patyshakuliyeva A."/>
            <person name="Rokas A."/>
            <person name="Ruiz-Duenas F.J."/>
            <person name="Sabat G."/>
            <person name="Salamov A."/>
            <person name="Samejima M."/>
            <person name="Schmutz J."/>
            <person name="Slot J.C."/>
            <person name="St John F."/>
            <person name="Stenlid J."/>
            <person name="Sun H."/>
            <person name="Sun S."/>
            <person name="Syed K."/>
            <person name="Tsang A."/>
            <person name="Wiebenga A."/>
            <person name="Young D."/>
            <person name="Pisabarro A."/>
            <person name="Eastwood D.C."/>
            <person name="Martin F."/>
            <person name="Cullen D."/>
            <person name="Grigoriev I.V."/>
            <person name="Hibbett D.S."/>
        </authorList>
    </citation>
    <scope>NUCLEOTIDE SEQUENCE [LARGE SCALE GENOMIC DNA]</scope>
    <source>
        <strain evidence="1 2">MD-104</strain>
    </source>
</reference>
<keyword evidence="2" id="KW-1185">Reference proteome</keyword>
<dbReference type="AlphaFoldDB" id="A0A2H3JX34"/>
<evidence type="ECO:0000313" key="2">
    <source>
        <dbReference type="Proteomes" id="UP000218811"/>
    </source>
</evidence>
<protein>
    <submittedName>
        <fullName evidence="1">Uncharacterized protein</fullName>
    </submittedName>
</protein>
<dbReference type="EMBL" id="KB468113">
    <property type="protein sequence ID" value="PCH40737.1"/>
    <property type="molecule type" value="Genomic_DNA"/>
</dbReference>